<proteinExistence type="predicted"/>
<dbReference type="InterPro" id="IPR042099">
    <property type="entry name" value="ANL_N_sf"/>
</dbReference>
<dbReference type="PANTHER" id="PTHR36932:SF1">
    <property type="entry name" value="CAPSULAR POLYSACCHARIDE BIOSYNTHESIS PROTEIN"/>
    <property type="match status" value="1"/>
</dbReference>
<protein>
    <submittedName>
        <fullName evidence="1">Phenylacetate-coenzyme A ligase PaaK-like adenylate-forming protein</fullName>
    </submittedName>
</protein>
<name>A0A4R3UG90_ROSSA</name>
<dbReference type="GO" id="GO:0016874">
    <property type="term" value="F:ligase activity"/>
    <property type="evidence" value="ECO:0007669"/>
    <property type="project" value="UniProtKB-KW"/>
</dbReference>
<comment type="caution">
    <text evidence="1">The sequence shown here is derived from an EMBL/GenBank/DDBJ whole genome shotgun (WGS) entry which is preliminary data.</text>
</comment>
<sequence>MAHMASLATLNPDAWLYAGAWSATWWSGLHPETVGLAMRQRRLARLIDQALSASPFYKKRGGGRLCDFRPTTKHELMACFDDWATDRRITRAALESFVADPQRAASPWLGRYLVWTSSGTSGEMGYFIQDATSMAAYDAIDSLRLRGRAPLDNLNPLWGLDQRFAFVGATGGHFAGFVSLERMRRATHGRPTIQVVSALEPVARIAEQLAVIDPTVLICYPSAAVLLAERQLSGTLGLDLTEVWLGGEQFTPGQRALIQAAFQCPVRNNYGASEFFSIASECRFGNLHVNEDWVILEPVDANLQPLSGDGFSASVLLTNLANLVQPLLRYQLTDRVRFAPRPCPCGDRFRVIEVDGRSDDILRFQDAQGGPVPVLPLALETVIEEGAGITHFQLLCRGSAVIEVRFDAELPDAPAAYERLRAVLLAYLRQHRVAGLRTRFSRAAPQREQRSGKLRRIVAVQARSQGRGEVSGSSPASA</sequence>
<organism evidence="1 2">
    <name type="scientific">Roseateles saccharophilus</name>
    <name type="common">Pseudomonas saccharophila</name>
    <dbReference type="NCBI Taxonomy" id="304"/>
    <lineage>
        <taxon>Bacteria</taxon>
        <taxon>Pseudomonadati</taxon>
        <taxon>Pseudomonadota</taxon>
        <taxon>Betaproteobacteria</taxon>
        <taxon>Burkholderiales</taxon>
        <taxon>Sphaerotilaceae</taxon>
        <taxon>Roseateles</taxon>
    </lineage>
</organism>
<evidence type="ECO:0000313" key="2">
    <source>
        <dbReference type="Proteomes" id="UP000295110"/>
    </source>
</evidence>
<dbReference type="RefSeq" id="WP_277592438.1">
    <property type="nucleotide sequence ID" value="NZ_SGUF01000034.1"/>
</dbReference>
<dbReference type="AlphaFoldDB" id="A0A4R3UG90"/>
<dbReference type="Proteomes" id="UP000295110">
    <property type="component" value="Unassembled WGS sequence"/>
</dbReference>
<accession>A0A4R3UG90</accession>
<dbReference type="InterPro" id="IPR053158">
    <property type="entry name" value="CapK_Type1_Caps_Biosynth"/>
</dbReference>
<keyword evidence="2" id="KW-1185">Reference proteome</keyword>
<reference evidence="1 2" key="1">
    <citation type="submission" date="2019-03" db="EMBL/GenBank/DDBJ databases">
        <title>Genomic Encyclopedia of Type Strains, Phase IV (KMG-IV): sequencing the most valuable type-strain genomes for metagenomic binning, comparative biology and taxonomic classification.</title>
        <authorList>
            <person name="Goeker M."/>
        </authorList>
    </citation>
    <scope>NUCLEOTIDE SEQUENCE [LARGE SCALE GENOMIC DNA]</scope>
    <source>
        <strain evidence="1 2">DSM 654</strain>
    </source>
</reference>
<keyword evidence="1" id="KW-0436">Ligase</keyword>
<gene>
    <name evidence="1" type="ORF">EV671_10323</name>
</gene>
<dbReference type="PANTHER" id="PTHR36932">
    <property type="entry name" value="CAPSULAR POLYSACCHARIDE BIOSYNTHESIS PROTEIN"/>
    <property type="match status" value="1"/>
</dbReference>
<dbReference type="Gene3D" id="3.40.50.12780">
    <property type="entry name" value="N-terminal domain of ligase-like"/>
    <property type="match status" value="1"/>
</dbReference>
<evidence type="ECO:0000313" key="1">
    <source>
        <dbReference type="EMBL" id="TCU89824.1"/>
    </source>
</evidence>
<dbReference type="EMBL" id="SMBU01000032">
    <property type="protein sequence ID" value="TCU89824.1"/>
    <property type="molecule type" value="Genomic_DNA"/>
</dbReference>
<dbReference type="SUPFAM" id="SSF56801">
    <property type="entry name" value="Acetyl-CoA synthetase-like"/>
    <property type="match status" value="1"/>
</dbReference>